<dbReference type="VEuPathDB" id="FungiDB:AMAG_06766"/>
<keyword evidence="2" id="KW-1133">Transmembrane helix</keyword>
<organism evidence="4 5">
    <name type="scientific">Allomyces macrogynus (strain ATCC 38327)</name>
    <name type="common">Allomyces javanicus var. macrogynus</name>
    <dbReference type="NCBI Taxonomy" id="578462"/>
    <lineage>
        <taxon>Eukaryota</taxon>
        <taxon>Fungi</taxon>
        <taxon>Fungi incertae sedis</taxon>
        <taxon>Blastocladiomycota</taxon>
        <taxon>Blastocladiomycetes</taxon>
        <taxon>Blastocladiales</taxon>
        <taxon>Blastocladiaceae</taxon>
        <taxon>Allomyces</taxon>
    </lineage>
</organism>
<feature type="compositionally biased region" description="Low complexity" evidence="1">
    <location>
        <begin position="90"/>
        <end position="115"/>
    </location>
</feature>
<feature type="chain" id="PRO_5005548048" evidence="3">
    <location>
        <begin position="20"/>
        <end position="421"/>
    </location>
</feature>
<evidence type="ECO:0000313" key="4">
    <source>
        <dbReference type="EMBL" id="KNE61005.1"/>
    </source>
</evidence>
<keyword evidence="3" id="KW-0732">Signal</keyword>
<protein>
    <submittedName>
        <fullName evidence="4">Uncharacterized protein</fullName>
    </submittedName>
</protein>
<evidence type="ECO:0000256" key="2">
    <source>
        <dbReference type="SAM" id="Phobius"/>
    </source>
</evidence>
<feature type="compositionally biased region" description="Low complexity" evidence="1">
    <location>
        <begin position="253"/>
        <end position="278"/>
    </location>
</feature>
<keyword evidence="2" id="KW-0472">Membrane</keyword>
<dbReference type="AlphaFoldDB" id="A0A0L0SF66"/>
<reference evidence="5" key="2">
    <citation type="submission" date="2009-11" db="EMBL/GenBank/DDBJ databases">
        <title>The Genome Sequence of Allomyces macrogynus strain ATCC 38327.</title>
        <authorList>
            <consortium name="The Broad Institute Genome Sequencing Platform"/>
            <person name="Russ C."/>
            <person name="Cuomo C."/>
            <person name="Shea T."/>
            <person name="Young S.K."/>
            <person name="Zeng Q."/>
            <person name="Koehrsen M."/>
            <person name="Haas B."/>
            <person name="Borodovsky M."/>
            <person name="Guigo R."/>
            <person name="Alvarado L."/>
            <person name="Berlin A."/>
            <person name="Borenstein D."/>
            <person name="Chen Z."/>
            <person name="Engels R."/>
            <person name="Freedman E."/>
            <person name="Gellesch M."/>
            <person name="Goldberg J."/>
            <person name="Griggs A."/>
            <person name="Gujja S."/>
            <person name="Heiman D."/>
            <person name="Hepburn T."/>
            <person name="Howarth C."/>
            <person name="Jen D."/>
            <person name="Larson L."/>
            <person name="Lewis B."/>
            <person name="Mehta T."/>
            <person name="Park D."/>
            <person name="Pearson M."/>
            <person name="Roberts A."/>
            <person name="Saif S."/>
            <person name="Shenoy N."/>
            <person name="Sisk P."/>
            <person name="Stolte C."/>
            <person name="Sykes S."/>
            <person name="Walk T."/>
            <person name="White J."/>
            <person name="Yandava C."/>
            <person name="Burger G."/>
            <person name="Gray M.W."/>
            <person name="Holland P.W.H."/>
            <person name="King N."/>
            <person name="Lang F.B.F."/>
            <person name="Roger A.J."/>
            <person name="Ruiz-Trillo I."/>
            <person name="Lander E."/>
            <person name="Nusbaum C."/>
        </authorList>
    </citation>
    <scope>NUCLEOTIDE SEQUENCE [LARGE SCALE GENOMIC DNA]</scope>
    <source>
        <strain evidence="5">ATCC 38327</strain>
    </source>
</reference>
<name>A0A0L0SF66_ALLM3</name>
<keyword evidence="5" id="KW-1185">Reference proteome</keyword>
<gene>
    <name evidence="4" type="ORF">AMAG_06766</name>
</gene>
<feature type="region of interest" description="Disordered" evidence="1">
    <location>
        <begin position="203"/>
        <end position="295"/>
    </location>
</feature>
<dbReference type="EMBL" id="GG745337">
    <property type="protein sequence ID" value="KNE61005.1"/>
    <property type="molecule type" value="Genomic_DNA"/>
</dbReference>
<accession>A0A0L0SF66</accession>
<feature type="transmembrane region" description="Helical" evidence="2">
    <location>
        <begin position="147"/>
        <end position="170"/>
    </location>
</feature>
<feature type="signal peptide" evidence="3">
    <location>
        <begin position="1"/>
        <end position="19"/>
    </location>
</feature>
<evidence type="ECO:0000313" key="5">
    <source>
        <dbReference type="Proteomes" id="UP000054350"/>
    </source>
</evidence>
<evidence type="ECO:0000256" key="1">
    <source>
        <dbReference type="SAM" id="MobiDB-lite"/>
    </source>
</evidence>
<feature type="compositionally biased region" description="Low complexity" evidence="1">
    <location>
        <begin position="125"/>
        <end position="143"/>
    </location>
</feature>
<keyword evidence="2" id="KW-0812">Transmembrane</keyword>
<proteinExistence type="predicted"/>
<reference evidence="4 5" key="1">
    <citation type="submission" date="2009-11" db="EMBL/GenBank/DDBJ databases">
        <title>Annotation of Allomyces macrogynus ATCC 38327.</title>
        <authorList>
            <consortium name="The Broad Institute Genome Sequencing Platform"/>
            <person name="Russ C."/>
            <person name="Cuomo C."/>
            <person name="Burger G."/>
            <person name="Gray M.W."/>
            <person name="Holland P.W.H."/>
            <person name="King N."/>
            <person name="Lang F.B.F."/>
            <person name="Roger A.J."/>
            <person name="Ruiz-Trillo I."/>
            <person name="Young S.K."/>
            <person name="Zeng Q."/>
            <person name="Gargeya S."/>
            <person name="Fitzgerald M."/>
            <person name="Haas B."/>
            <person name="Abouelleil A."/>
            <person name="Alvarado L."/>
            <person name="Arachchi H.M."/>
            <person name="Berlin A."/>
            <person name="Chapman S.B."/>
            <person name="Gearin G."/>
            <person name="Goldberg J."/>
            <person name="Griggs A."/>
            <person name="Gujja S."/>
            <person name="Hansen M."/>
            <person name="Heiman D."/>
            <person name="Howarth C."/>
            <person name="Larimer J."/>
            <person name="Lui A."/>
            <person name="MacDonald P.J.P."/>
            <person name="McCowen C."/>
            <person name="Montmayeur A."/>
            <person name="Murphy C."/>
            <person name="Neiman D."/>
            <person name="Pearson M."/>
            <person name="Priest M."/>
            <person name="Roberts A."/>
            <person name="Saif S."/>
            <person name="Shea T."/>
            <person name="Sisk P."/>
            <person name="Stolte C."/>
            <person name="Sykes S."/>
            <person name="Wortman J."/>
            <person name="Nusbaum C."/>
            <person name="Birren B."/>
        </authorList>
    </citation>
    <scope>NUCLEOTIDE SEQUENCE [LARGE SCALE GENOMIC DNA]</scope>
    <source>
        <strain evidence="4 5">ATCC 38327</strain>
    </source>
</reference>
<sequence length="421" mass="41860">MAAAATLAAVLVALITAHAAPVPAPQAASSSQLGVPALAVVPTVSFSMPTVPTVSVPSPTLEPPQTTAPSSPTLPKPDKLKSATGKFFEHSPGASPSVSASTSGTTGTPTNHVTAAGTPTILSPTTDPRSTDASASSSSTTTSGMSYPLALAIGIVGGSAVIVAALVVAIRWRRRRQKAAHAMFVPPARTQQQLLARAESPTPVVHSAPHTPQQQPQRGVVMTTDDSTDRNSVHSGKRIPLGVRPAPTPLVVSRSPSPTASPALRAAAASPMARASSALPPPSPMVRAASPGPHRSPAPLVVTPVGPAQRPVAVRSASPAVSHIPLVMPSPRLAPTGSADPLYVPANMAPTVSVHSGGVGPRPGTPALAAAVARTRSGSIGTATTGTPAAVSSPIGVGTVTRYLPVAHGGSASGEGGEQQQ</sequence>
<feature type="region of interest" description="Disordered" evidence="1">
    <location>
        <begin position="54"/>
        <end position="143"/>
    </location>
</feature>
<evidence type="ECO:0000256" key="3">
    <source>
        <dbReference type="SAM" id="SignalP"/>
    </source>
</evidence>
<dbReference type="Proteomes" id="UP000054350">
    <property type="component" value="Unassembled WGS sequence"/>
</dbReference>
<dbReference type="OrthoDB" id="5593481at2759"/>